<keyword evidence="2" id="KW-0812">Transmembrane</keyword>
<feature type="compositionally biased region" description="Basic and acidic residues" evidence="1">
    <location>
        <begin position="80"/>
        <end position="90"/>
    </location>
</feature>
<evidence type="ECO:0000256" key="1">
    <source>
        <dbReference type="SAM" id="MobiDB-lite"/>
    </source>
</evidence>
<protein>
    <recommendedName>
        <fullName evidence="5">Transmembrane protein</fullName>
    </recommendedName>
</protein>
<sequence length="203" mass="23210">MDGAEVAEGFNEWEQIQSPSPQIPPSAAQPRGWDMVVIRDNYLHEDCSVFPPSHHEGLQYTPPDVQPHEETNLSSSSLLSEERSQSEEQSRVTGQIGRRLRLRFELLSSRIFRMASTVRSCVAFGGGFRSLPSVAGVLAALLLSVLYVRVQRWRRRRLREENKNSLILLIKEKDEKISRLLLQIAQMNDLLSTRHRVPVLRIN</sequence>
<evidence type="ECO:0000313" key="3">
    <source>
        <dbReference type="EMBL" id="KAK9276018.1"/>
    </source>
</evidence>
<accession>A0AAP0REN2</accession>
<dbReference type="EMBL" id="JBBPBK010000010">
    <property type="protein sequence ID" value="KAK9276018.1"/>
    <property type="molecule type" value="Genomic_DNA"/>
</dbReference>
<feature type="region of interest" description="Disordered" evidence="1">
    <location>
        <begin position="53"/>
        <end position="92"/>
    </location>
</feature>
<name>A0AAP0REN2_LIQFO</name>
<gene>
    <name evidence="3" type="ORF">L1049_005549</name>
</gene>
<dbReference type="Proteomes" id="UP001415857">
    <property type="component" value="Unassembled WGS sequence"/>
</dbReference>
<keyword evidence="2" id="KW-1133">Transmembrane helix</keyword>
<feature type="transmembrane region" description="Helical" evidence="2">
    <location>
        <begin position="134"/>
        <end position="150"/>
    </location>
</feature>
<dbReference type="PANTHER" id="PTHR37206:SF4">
    <property type="entry name" value="TRANSMEMBRANE PROTEIN"/>
    <property type="match status" value="1"/>
</dbReference>
<keyword evidence="2" id="KW-0472">Membrane</keyword>
<keyword evidence="4" id="KW-1185">Reference proteome</keyword>
<dbReference type="AlphaFoldDB" id="A0AAP0REN2"/>
<evidence type="ECO:0008006" key="5">
    <source>
        <dbReference type="Google" id="ProtNLM"/>
    </source>
</evidence>
<dbReference type="PANTHER" id="PTHR37206">
    <property type="entry name" value="TRANSMEMBRANE PROTEIN"/>
    <property type="match status" value="1"/>
</dbReference>
<evidence type="ECO:0000313" key="4">
    <source>
        <dbReference type="Proteomes" id="UP001415857"/>
    </source>
</evidence>
<organism evidence="3 4">
    <name type="scientific">Liquidambar formosana</name>
    <name type="common">Formosan gum</name>
    <dbReference type="NCBI Taxonomy" id="63359"/>
    <lineage>
        <taxon>Eukaryota</taxon>
        <taxon>Viridiplantae</taxon>
        <taxon>Streptophyta</taxon>
        <taxon>Embryophyta</taxon>
        <taxon>Tracheophyta</taxon>
        <taxon>Spermatophyta</taxon>
        <taxon>Magnoliopsida</taxon>
        <taxon>eudicotyledons</taxon>
        <taxon>Gunneridae</taxon>
        <taxon>Pentapetalae</taxon>
        <taxon>Saxifragales</taxon>
        <taxon>Altingiaceae</taxon>
        <taxon>Liquidambar</taxon>
    </lineage>
</organism>
<evidence type="ECO:0000256" key="2">
    <source>
        <dbReference type="SAM" id="Phobius"/>
    </source>
</evidence>
<comment type="caution">
    <text evidence="3">The sequence shown here is derived from an EMBL/GenBank/DDBJ whole genome shotgun (WGS) entry which is preliminary data.</text>
</comment>
<reference evidence="3 4" key="1">
    <citation type="journal article" date="2024" name="Plant J.">
        <title>Genome sequences and population genomics reveal climatic adaptation and genomic divergence between two closely related sweetgum species.</title>
        <authorList>
            <person name="Xu W.Q."/>
            <person name="Ren C.Q."/>
            <person name="Zhang X.Y."/>
            <person name="Comes H.P."/>
            <person name="Liu X.H."/>
            <person name="Li Y.G."/>
            <person name="Kettle C.J."/>
            <person name="Jalonen R."/>
            <person name="Gaisberger H."/>
            <person name="Ma Y.Z."/>
            <person name="Qiu Y.X."/>
        </authorList>
    </citation>
    <scope>NUCLEOTIDE SEQUENCE [LARGE SCALE GENOMIC DNA]</scope>
    <source>
        <strain evidence="3">Hangzhou</strain>
    </source>
</reference>
<proteinExistence type="predicted"/>